<name>A0A1G7MUJ1_9RHOB</name>
<evidence type="ECO:0000313" key="3">
    <source>
        <dbReference type="EMBL" id="SDF65433.1"/>
    </source>
</evidence>
<evidence type="ECO:0000313" key="4">
    <source>
        <dbReference type="Proteomes" id="UP000198994"/>
    </source>
</evidence>
<gene>
    <name evidence="3" type="ORF">SAMN04488105_14212</name>
</gene>
<dbReference type="OrthoDB" id="7863430at2"/>
<dbReference type="InterPro" id="IPR006442">
    <property type="entry name" value="Antitoxin_Phd/YefM"/>
</dbReference>
<protein>
    <recommendedName>
        <fullName evidence="2">Antitoxin</fullName>
    </recommendedName>
</protein>
<dbReference type="Gene3D" id="3.40.1620.10">
    <property type="entry name" value="YefM-like domain"/>
    <property type="match status" value="1"/>
</dbReference>
<dbReference type="Proteomes" id="UP000198994">
    <property type="component" value="Unassembled WGS sequence"/>
</dbReference>
<dbReference type="SUPFAM" id="SSF143120">
    <property type="entry name" value="YefM-like"/>
    <property type="match status" value="1"/>
</dbReference>
<sequence>MTHEDDLIFHDQPLAFPVTEARASLADLVDRVSQNGQRVILTKHKRPAAVLVSMPDLATLQAADAGAHAALSWPTPNVGDFSAADFVLAEDDPADVTARNDLLDLKRKVEGVMAEIDEMIHAHDLADTGGCRVDATERPQVA</sequence>
<evidence type="ECO:0000256" key="1">
    <source>
        <dbReference type="ARBA" id="ARBA00009981"/>
    </source>
</evidence>
<proteinExistence type="inferred from homology"/>
<comment type="similarity">
    <text evidence="1 2">Belongs to the phD/YefM antitoxin family.</text>
</comment>
<dbReference type="InterPro" id="IPR036165">
    <property type="entry name" value="YefM-like_sf"/>
</dbReference>
<dbReference type="AlphaFoldDB" id="A0A1G7MUJ1"/>
<dbReference type="Pfam" id="PF02604">
    <property type="entry name" value="PhdYeFM_antitox"/>
    <property type="match status" value="1"/>
</dbReference>
<organism evidence="3 4">
    <name type="scientific">Salipiger thiooxidans</name>
    <dbReference type="NCBI Taxonomy" id="282683"/>
    <lineage>
        <taxon>Bacteria</taxon>
        <taxon>Pseudomonadati</taxon>
        <taxon>Pseudomonadota</taxon>
        <taxon>Alphaproteobacteria</taxon>
        <taxon>Rhodobacterales</taxon>
        <taxon>Roseobacteraceae</taxon>
        <taxon>Salipiger</taxon>
    </lineage>
</organism>
<dbReference type="RefSeq" id="WP_089964213.1">
    <property type="nucleotide sequence ID" value="NZ_FNAV01000042.1"/>
</dbReference>
<comment type="function">
    <text evidence="2">Antitoxin component of a type II toxin-antitoxin (TA) system.</text>
</comment>
<dbReference type="NCBIfam" id="TIGR01552">
    <property type="entry name" value="phd_fam"/>
    <property type="match status" value="1"/>
</dbReference>
<keyword evidence="4" id="KW-1185">Reference proteome</keyword>
<reference evidence="4" key="1">
    <citation type="submission" date="2016-10" db="EMBL/GenBank/DDBJ databases">
        <authorList>
            <person name="Varghese N."/>
            <person name="Submissions S."/>
        </authorList>
    </citation>
    <scope>NUCLEOTIDE SEQUENCE [LARGE SCALE GENOMIC DNA]</scope>
    <source>
        <strain evidence="4">DSM 10146</strain>
    </source>
</reference>
<accession>A0A1G7MUJ1</accession>
<dbReference type="EMBL" id="FNAV01000042">
    <property type="protein sequence ID" value="SDF65433.1"/>
    <property type="molecule type" value="Genomic_DNA"/>
</dbReference>
<evidence type="ECO:0000256" key="2">
    <source>
        <dbReference type="RuleBase" id="RU362080"/>
    </source>
</evidence>